<dbReference type="GO" id="GO:0005737">
    <property type="term" value="C:cytoplasm"/>
    <property type="evidence" value="ECO:0007669"/>
    <property type="project" value="UniProtKB-SubCell"/>
</dbReference>
<dbReference type="EMBL" id="GHBP01002804">
    <property type="protein sequence ID" value="NDJ93209.1"/>
    <property type="molecule type" value="Transcribed_RNA"/>
</dbReference>
<dbReference type="PROSITE" id="PS50222">
    <property type="entry name" value="EF_HAND_2"/>
    <property type="match status" value="1"/>
</dbReference>
<sequence length="291" mass="34529">MKLYTGYDDGSIPTELLKSYIEKKLFYHKIFYTLNSYDHEGTGFIKENNLKLFFINQEELTTVFNKVEKCNLTYFYISHLCAYTLFMLDPLKIRSVNITDIMRCTLLDKLYQLKKPNSVNDINNWLTFKYVNEHYEQFKIITQGTFVMNSFALGSLAYFKANKAFLARFDEISLNGTEGNDYERYVNLIMAYHSLSNVQSLKYFFDILDTNNDGYVCEWDIKYFYKENQALYKNCQKFEDFVNEIFDIVINNSPSMRKFTLLDLIECRQGDFIIKTLIDTDSFKEFQSLDI</sequence>
<evidence type="ECO:0000256" key="1">
    <source>
        <dbReference type="ARBA" id="ARBA00004496"/>
    </source>
</evidence>
<evidence type="ECO:0000259" key="4">
    <source>
        <dbReference type="PROSITE" id="PS50222"/>
    </source>
</evidence>
<dbReference type="PANTHER" id="PTHR12085:SF3">
    <property type="entry name" value="SERINE_THREONINE-PROTEIN PHOSPHATASE 2A REGULATORY SUBUNIT B'' SUBUNIT GAMMA"/>
    <property type="match status" value="1"/>
</dbReference>
<keyword evidence="2" id="KW-0963">Cytoplasm</keyword>
<reference evidence="5" key="1">
    <citation type="submission" date="2018-11" db="EMBL/GenBank/DDBJ databases">
        <title>Henneguya salminicola genome and transcriptome.</title>
        <authorList>
            <person name="Yahalomi D."/>
            <person name="Atkinson S.D."/>
            <person name="Neuhof M."/>
            <person name="Chang E.S."/>
            <person name="Philippe H."/>
            <person name="Cartwright P."/>
            <person name="Bartholomew J.L."/>
            <person name="Huchon D."/>
        </authorList>
    </citation>
    <scope>NUCLEOTIDE SEQUENCE</scope>
    <source>
        <strain evidence="5">Hz1</strain>
        <tissue evidence="5">Whole</tissue>
    </source>
</reference>
<dbReference type="GO" id="GO:0035303">
    <property type="term" value="P:regulation of dephosphorylation"/>
    <property type="evidence" value="ECO:0007669"/>
    <property type="project" value="InterPro"/>
</dbReference>
<feature type="domain" description="EF-hand" evidence="4">
    <location>
        <begin position="196"/>
        <end position="231"/>
    </location>
</feature>
<dbReference type="InterPro" id="IPR039865">
    <property type="entry name" value="PPP2R3C"/>
</dbReference>
<dbReference type="GO" id="GO:0005819">
    <property type="term" value="C:spindle"/>
    <property type="evidence" value="ECO:0007669"/>
    <property type="project" value="TreeGrafter"/>
</dbReference>
<organism evidence="5">
    <name type="scientific">Henneguya salminicola</name>
    <name type="common">Myxosporean</name>
    <dbReference type="NCBI Taxonomy" id="69463"/>
    <lineage>
        <taxon>Eukaryota</taxon>
        <taxon>Metazoa</taxon>
        <taxon>Cnidaria</taxon>
        <taxon>Myxozoa</taxon>
        <taxon>Myxosporea</taxon>
        <taxon>Bivalvulida</taxon>
        <taxon>Platysporina</taxon>
        <taxon>Myxobolidae</taxon>
        <taxon>Henneguya</taxon>
    </lineage>
</organism>
<dbReference type="AlphaFoldDB" id="A0A6G3MGT4"/>
<evidence type="ECO:0000313" key="5">
    <source>
        <dbReference type="EMBL" id="NDJ93209.1"/>
    </source>
</evidence>
<dbReference type="PANTHER" id="PTHR12085">
    <property type="entry name" value="SERINE/THREONINE-PROTEIN PHOSPHATASE 2A REGULATORY SUBUNIT B'' SUBUNIT GAMMA"/>
    <property type="match status" value="1"/>
</dbReference>
<name>A0A6G3MGT4_HENSL</name>
<evidence type="ECO:0000256" key="3">
    <source>
        <dbReference type="ARBA" id="ARBA00022837"/>
    </source>
</evidence>
<keyword evidence="3" id="KW-0106">Calcium</keyword>
<dbReference type="InterPro" id="IPR011992">
    <property type="entry name" value="EF-hand-dom_pair"/>
</dbReference>
<proteinExistence type="predicted"/>
<accession>A0A6G3MGT4</accession>
<dbReference type="PROSITE" id="PS00018">
    <property type="entry name" value="EF_HAND_1"/>
    <property type="match status" value="1"/>
</dbReference>
<dbReference type="SUPFAM" id="SSF47473">
    <property type="entry name" value="EF-hand"/>
    <property type="match status" value="1"/>
</dbReference>
<dbReference type="GO" id="GO:0030865">
    <property type="term" value="P:cortical cytoskeleton organization"/>
    <property type="evidence" value="ECO:0007669"/>
    <property type="project" value="TreeGrafter"/>
</dbReference>
<dbReference type="InterPro" id="IPR002048">
    <property type="entry name" value="EF_hand_dom"/>
</dbReference>
<evidence type="ECO:0000256" key="2">
    <source>
        <dbReference type="ARBA" id="ARBA00022490"/>
    </source>
</evidence>
<dbReference type="GO" id="GO:0000226">
    <property type="term" value="P:microtubule cytoskeleton organization"/>
    <property type="evidence" value="ECO:0007669"/>
    <property type="project" value="TreeGrafter"/>
</dbReference>
<dbReference type="GO" id="GO:0005509">
    <property type="term" value="F:calcium ion binding"/>
    <property type="evidence" value="ECO:0007669"/>
    <property type="project" value="InterPro"/>
</dbReference>
<protein>
    <submittedName>
        <fullName evidence="5">Serine/threonine-protein phosphatase 2A regulatory subunit B'' subunit gamma (Trinotate prediction)</fullName>
    </submittedName>
</protein>
<dbReference type="InterPro" id="IPR018247">
    <property type="entry name" value="EF_Hand_1_Ca_BS"/>
</dbReference>
<comment type="subcellular location">
    <subcellularLocation>
        <location evidence="1">Cytoplasm</location>
    </subcellularLocation>
</comment>
<dbReference type="Gene3D" id="1.10.238.10">
    <property type="entry name" value="EF-hand"/>
    <property type="match status" value="1"/>
</dbReference>